<gene>
    <name evidence="7" type="ORF">WICPIJ_006826</name>
</gene>
<feature type="compositionally biased region" description="Pro residues" evidence="4">
    <location>
        <begin position="1015"/>
        <end position="1024"/>
    </location>
</feature>
<dbReference type="GO" id="GO:0071474">
    <property type="term" value="P:cellular hyperosmotic response"/>
    <property type="evidence" value="ECO:0007669"/>
    <property type="project" value="UniProtKB-ARBA"/>
</dbReference>
<dbReference type="Proteomes" id="UP000774326">
    <property type="component" value="Unassembled WGS sequence"/>
</dbReference>
<evidence type="ECO:0008006" key="9">
    <source>
        <dbReference type="Google" id="ProtNLM"/>
    </source>
</evidence>
<evidence type="ECO:0000256" key="3">
    <source>
        <dbReference type="SAM" id="Coils"/>
    </source>
</evidence>
<accession>A0A9P8TKM7</accession>
<reference evidence="7" key="2">
    <citation type="submission" date="2021-01" db="EMBL/GenBank/DDBJ databases">
        <authorList>
            <person name="Schikora-Tamarit M.A."/>
        </authorList>
    </citation>
    <scope>NUCLEOTIDE SEQUENCE</scope>
    <source>
        <strain evidence="7">CBS2887</strain>
    </source>
</reference>
<dbReference type="SUPFAM" id="SSF101447">
    <property type="entry name" value="Formin homology 2 domain (FH2 domain)"/>
    <property type="match status" value="1"/>
</dbReference>
<dbReference type="GO" id="GO:0043332">
    <property type="term" value="C:mating projection tip"/>
    <property type="evidence" value="ECO:0007669"/>
    <property type="project" value="TreeGrafter"/>
</dbReference>
<evidence type="ECO:0000256" key="4">
    <source>
        <dbReference type="SAM" id="MobiDB-lite"/>
    </source>
</evidence>
<feature type="region of interest" description="Disordered" evidence="4">
    <location>
        <begin position="894"/>
        <end position="942"/>
    </location>
</feature>
<comment type="caution">
    <text evidence="7">The sequence shown here is derived from an EMBL/GenBank/DDBJ whole genome shotgun (WGS) entry which is preliminary data.</text>
</comment>
<dbReference type="PANTHER" id="PTHR47102">
    <property type="entry name" value="PROTEIN BNI1"/>
    <property type="match status" value="1"/>
</dbReference>
<dbReference type="GO" id="GO:0005737">
    <property type="term" value="C:cytoplasm"/>
    <property type="evidence" value="ECO:0007669"/>
    <property type="project" value="UniProtKB-ARBA"/>
</dbReference>
<dbReference type="GO" id="GO:0005522">
    <property type="term" value="F:profilin binding"/>
    <property type="evidence" value="ECO:0007669"/>
    <property type="project" value="UniProtKB-ARBA"/>
</dbReference>
<dbReference type="PROSITE" id="PS51444">
    <property type="entry name" value="FH2"/>
    <property type="match status" value="1"/>
</dbReference>
<dbReference type="GO" id="GO:0070649">
    <property type="term" value="P:formin-nucleated actin cable assembly"/>
    <property type="evidence" value="ECO:0007669"/>
    <property type="project" value="UniProtKB-ARBA"/>
</dbReference>
<evidence type="ECO:0000259" key="6">
    <source>
        <dbReference type="PROSITE" id="PS51444"/>
    </source>
</evidence>
<dbReference type="GO" id="GO:0032153">
    <property type="term" value="C:cell division site"/>
    <property type="evidence" value="ECO:0007669"/>
    <property type="project" value="TreeGrafter"/>
</dbReference>
<feature type="region of interest" description="Disordered" evidence="4">
    <location>
        <begin position="845"/>
        <end position="879"/>
    </location>
</feature>
<feature type="coiled-coil region" evidence="3">
    <location>
        <begin position="515"/>
        <end position="582"/>
    </location>
</feature>
<dbReference type="EMBL" id="JAEUBG010003860">
    <property type="protein sequence ID" value="KAH3682205.1"/>
    <property type="molecule type" value="Genomic_DNA"/>
</dbReference>
<dbReference type="GO" id="GO:1903475">
    <property type="term" value="P:mitotic actomyosin contractile ring assembly"/>
    <property type="evidence" value="ECO:0007669"/>
    <property type="project" value="UniProtKB-ARBA"/>
</dbReference>
<dbReference type="SMART" id="SM01140">
    <property type="entry name" value="Drf_GBD"/>
    <property type="match status" value="1"/>
</dbReference>
<name>A0A9P8TKM7_WICPI</name>
<dbReference type="Pfam" id="PF02181">
    <property type="entry name" value="FH2"/>
    <property type="match status" value="1"/>
</dbReference>
<dbReference type="Gene3D" id="6.10.30.50">
    <property type="match status" value="1"/>
</dbReference>
<feature type="compositionally biased region" description="Pro residues" evidence="4">
    <location>
        <begin position="1036"/>
        <end position="1048"/>
    </location>
</feature>
<feature type="domain" description="GBD/FH3" evidence="5">
    <location>
        <begin position="113"/>
        <end position="486"/>
    </location>
</feature>
<dbReference type="PANTHER" id="PTHR47102:SF1">
    <property type="entry name" value="BNI1-RELATED PROTEIN 1"/>
    <property type="match status" value="1"/>
</dbReference>
<dbReference type="InterPro" id="IPR016024">
    <property type="entry name" value="ARM-type_fold"/>
</dbReference>
<feature type="compositionally biased region" description="Low complexity" evidence="4">
    <location>
        <begin position="921"/>
        <end position="942"/>
    </location>
</feature>
<feature type="region of interest" description="Disordered" evidence="4">
    <location>
        <begin position="1007"/>
        <end position="1065"/>
    </location>
</feature>
<evidence type="ECO:0000256" key="1">
    <source>
        <dbReference type="ARBA" id="ARBA00023054"/>
    </source>
</evidence>
<feature type="compositionally biased region" description="Polar residues" evidence="4">
    <location>
        <begin position="1"/>
        <end position="12"/>
    </location>
</feature>
<dbReference type="GO" id="GO:0051016">
    <property type="term" value="P:barbed-end actin filament capping"/>
    <property type="evidence" value="ECO:0007669"/>
    <property type="project" value="UniProtKB-ARBA"/>
</dbReference>
<proteinExistence type="inferred from homology"/>
<dbReference type="PROSITE" id="PS51232">
    <property type="entry name" value="GBD_FH3"/>
    <property type="match status" value="1"/>
</dbReference>
<dbReference type="InterPro" id="IPR051661">
    <property type="entry name" value="Actin_filament_regulator"/>
</dbReference>
<comment type="similarity">
    <text evidence="2">Belongs to the formin homology family. BNI1 subfamily.</text>
</comment>
<feature type="compositionally biased region" description="Low complexity" evidence="4">
    <location>
        <begin position="845"/>
        <end position="865"/>
    </location>
</feature>
<dbReference type="GO" id="GO:0045010">
    <property type="term" value="P:actin nucleation"/>
    <property type="evidence" value="ECO:0007669"/>
    <property type="project" value="UniProtKB-ARBA"/>
</dbReference>
<dbReference type="InterPro" id="IPR015425">
    <property type="entry name" value="FH2_Formin"/>
</dbReference>
<dbReference type="Pfam" id="PF06371">
    <property type="entry name" value="Drf_GBD"/>
    <property type="match status" value="1"/>
</dbReference>
<sequence>MMMNDSAVSTNGSSSDLPVVSSHSPIPHTDTSDRQRREHLNYKFPFTTIPKAKPSITPRSGIIRRNEGKSLFDPIVLDEEEDSDNHITDPVSFVKSPSTDNGLETKFLTYDRTQPPADHIVESLFISFLQRTAFGQQTKDNLTRQSITRKWALICLDFHSNLQNQQDEKQMSQRKSTEPSWFLSRAKMLTEMELHRLERMLRSERFSLQFLKDDGHIVLLRDVDRFSVPGDVEFLVINCVKNCLNFEFGFEYCNNEDLFVLRSMIDIMVKSAKLLNQLNVAEILLMICDWKVPLGRNNLLKAFNQLHHTDSNLFAPWIKSLQNLLTTDHSNILTITRNTIHLNYLAKSVQLMTSLLKNCEAVNDQKIIHMKLKELDIYALFSKMREFKNAEINNQIEGYKALELEIFSSEILNELSLGDTNLDILLKNLRSRVGSNPKDELFQLQYQIIKQLLHILTNQTRTESVKFFKLISNLVDTVSDATNYKIVNMELHGTEELIQGSIKVLMDKLSSEDLTKRALRELDEAESRNESLELEIKSLKSANSLASDSPMVVKLQELEEIVERKDREIESLREQVRQLTNKNLNRGGTMKPAKFTHHSKLLQSLNRRAVSLSSAAHSRDDWSGSDSFASSRRSRDLLSRRSSTLSRSKSGITLQHVLQASVRTNGSSESFESLGVSQLGHGLQAAANTESKYQLNPNFKPQEFTRQDSITSSSFSGESADISQGLSKMVVNNESFESINVNFDNFNRLQRFNMNQPYSVMTDIDELNINPTTNEYSSTVIPLFLQESKPERFFDGRDEAVKLGGYLSANSSMESIVMKDQDMINFHSKDPKLFRPSVDLHPSHIPVPVSVPELTTDDSTSSSSDPDLKSQAPSAPVLPDFLNVPQFSDSICQSTQVNVESSEPNSLSMPLRQPPPPPSLPAFLLPSTSTSSDVNGPSTTSSVYSSFNSFNSGDLSKGLPPPPPPPSLPDFFKTPEMTRPQINISITPAPPISTDLLRLNQSMPELDSTKSSMMVPPPPPPPSLPIFLQSGVQGSAPPPPPPPPPPPGLLSQSKPTLKTHSKKLSGVLTPEELQQITNSFSPHHQRGNSITKKPTETKKKLKQLHWDQVDTVEDTIWDTSASSINKVEELKELGVFQEIESLFPLKESNIKKPINANSMNASSEADKDQKITVLPRDLSQQFGINLHMFANYSDMELVSKVLHCHPEVLENVSVLEFFQKDDLCSVPSTLMKKFQPYVTDYSKGTEPQEDPTKLDRSDRIFLELCVNLRHYWRSRARALLVIRTYERDYYDLLTKLQKVDDSIKAIKQSENLKSLFLLLREIGNFMNRKPVEGFKLASLSKLGFIKDVGNKGTFLHYVERVIRKMYPEYLGFLQELSLLSETAKINIDQLSSDVATFTASVRNINRSIKEGNLSNPAVFHPEDLILMKIQPKLPEAIQRCEMLENQHKFIIKQDFVKLMKYFSENSNDANSRNTFLTKFLDFMRDFKKVQMDNIKTEEQLRIQEKRRIQREFNKAQKSKKSKSSLSKCEEEDNEDDHSDLVFENLIKKLKSTKLVNNSERRRTSVGLGASGLTVRKISETKPLLRDDDQENEVKEVMDRAKQMLKETQGI</sequence>
<dbReference type="InterPro" id="IPR014768">
    <property type="entry name" value="GBD/FH3_dom"/>
</dbReference>
<dbReference type="SMART" id="SM00498">
    <property type="entry name" value="FH2"/>
    <property type="match status" value="1"/>
</dbReference>
<dbReference type="InterPro" id="IPR011989">
    <property type="entry name" value="ARM-like"/>
</dbReference>
<dbReference type="SUPFAM" id="SSF48371">
    <property type="entry name" value="ARM repeat"/>
    <property type="match status" value="1"/>
</dbReference>
<dbReference type="FunFam" id="1.20.58.2220:FF:000006">
    <property type="entry name" value="Cytokinesis protein sepA"/>
    <property type="match status" value="1"/>
</dbReference>
<protein>
    <recommendedName>
        <fullName evidence="9">FH2 domain-containing protein</fullName>
    </recommendedName>
</protein>
<evidence type="ECO:0000313" key="8">
    <source>
        <dbReference type="Proteomes" id="UP000774326"/>
    </source>
</evidence>
<feature type="compositionally biased region" description="Polar residues" evidence="4">
    <location>
        <begin position="1077"/>
        <end position="1090"/>
    </location>
</feature>
<feature type="region of interest" description="Disordered" evidence="4">
    <location>
        <begin position="614"/>
        <end position="642"/>
    </location>
</feature>
<feature type="region of interest" description="Disordered" evidence="4">
    <location>
        <begin position="1"/>
        <end position="37"/>
    </location>
</feature>
<reference evidence="7" key="1">
    <citation type="journal article" date="2021" name="Open Biol.">
        <title>Shared evolutionary footprints suggest mitochondrial oxidative damage underlies multiple complex I losses in fungi.</title>
        <authorList>
            <person name="Schikora-Tamarit M.A."/>
            <person name="Marcet-Houben M."/>
            <person name="Nosek J."/>
            <person name="Gabaldon T."/>
        </authorList>
    </citation>
    <scope>NUCLEOTIDE SEQUENCE</scope>
    <source>
        <strain evidence="7">CBS2887</strain>
    </source>
</reference>
<evidence type="ECO:0000259" key="5">
    <source>
        <dbReference type="PROSITE" id="PS51232"/>
    </source>
</evidence>
<dbReference type="GO" id="GO:0003779">
    <property type="term" value="F:actin binding"/>
    <property type="evidence" value="ECO:0007669"/>
    <property type="project" value="InterPro"/>
</dbReference>
<dbReference type="OrthoDB" id="1104827at2759"/>
<evidence type="ECO:0000256" key="2">
    <source>
        <dbReference type="ARBA" id="ARBA00037935"/>
    </source>
</evidence>
<dbReference type="GO" id="GO:0005935">
    <property type="term" value="C:cellular bud neck"/>
    <property type="evidence" value="ECO:0007669"/>
    <property type="project" value="UniProtKB-ARBA"/>
</dbReference>
<feature type="region of interest" description="Disordered" evidence="4">
    <location>
        <begin position="1077"/>
        <end position="1099"/>
    </location>
</feature>
<evidence type="ECO:0000313" key="7">
    <source>
        <dbReference type="EMBL" id="KAH3682205.1"/>
    </source>
</evidence>
<keyword evidence="1 3" id="KW-0175">Coiled coil</keyword>
<dbReference type="InterPro" id="IPR010473">
    <property type="entry name" value="GTPase-bd"/>
</dbReference>
<dbReference type="Gene3D" id="1.25.10.10">
    <property type="entry name" value="Leucine-rich Repeat Variant"/>
    <property type="match status" value="1"/>
</dbReference>
<dbReference type="InterPro" id="IPR042201">
    <property type="entry name" value="FH2_Formin_sf"/>
</dbReference>
<feature type="domain" description="FH2" evidence="6">
    <location>
        <begin position="1091"/>
        <end position="1512"/>
    </location>
</feature>
<feature type="compositionally biased region" description="Low complexity" evidence="4">
    <location>
        <begin position="13"/>
        <end position="25"/>
    </location>
</feature>
<keyword evidence="8" id="KW-1185">Reference proteome</keyword>
<dbReference type="Gene3D" id="1.20.58.2220">
    <property type="entry name" value="Formin, FH2 domain"/>
    <property type="match status" value="1"/>
</dbReference>
<organism evidence="7 8">
    <name type="scientific">Wickerhamomyces pijperi</name>
    <name type="common">Yeast</name>
    <name type="synonym">Pichia pijperi</name>
    <dbReference type="NCBI Taxonomy" id="599730"/>
    <lineage>
        <taxon>Eukaryota</taxon>
        <taxon>Fungi</taxon>
        <taxon>Dikarya</taxon>
        <taxon>Ascomycota</taxon>
        <taxon>Saccharomycotina</taxon>
        <taxon>Saccharomycetes</taxon>
        <taxon>Phaffomycetales</taxon>
        <taxon>Wickerhamomycetaceae</taxon>
        <taxon>Wickerhamomyces</taxon>
    </lineage>
</organism>
<feature type="region of interest" description="Disordered" evidence="4">
    <location>
        <begin position="1511"/>
        <end position="1533"/>
    </location>
</feature>
<feature type="compositionally biased region" description="Polar residues" evidence="4">
    <location>
        <begin position="894"/>
        <end position="905"/>
    </location>
</feature>
<dbReference type="GO" id="GO:0031267">
    <property type="term" value="F:small GTPase binding"/>
    <property type="evidence" value="ECO:0007669"/>
    <property type="project" value="InterPro"/>
</dbReference>